<name>A0A5C5FTN7_9BASI</name>
<feature type="region of interest" description="Disordered" evidence="15">
    <location>
        <begin position="974"/>
        <end position="1002"/>
    </location>
</feature>
<evidence type="ECO:0000256" key="11">
    <source>
        <dbReference type="ARBA" id="ARBA00023204"/>
    </source>
</evidence>
<keyword evidence="7 14" id="KW-0227">DNA damage</keyword>
<dbReference type="STRING" id="5288.A0A5C5FTN7"/>
<dbReference type="PANTHER" id="PTHR13451">
    <property type="entry name" value="CLASS II CROSSOVER JUNCTION ENDONUCLEASE MUS81"/>
    <property type="match status" value="1"/>
</dbReference>
<dbReference type="Gene3D" id="1.10.150.670">
    <property type="entry name" value="Crossover junction endonuclease EME1, DNA-binding domain"/>
    <property type="match status" value="1"/>
</dbReference>
<evidence type="ECO:0000256" key="2">
    <source>
        <dbReference type="ARBA" id="ARBA00004123"/>
    </source>
</evidence>
<dbReference type="PANTHER" id="PTHR13451:SF0">
    <property type="entry name" value="CROSSOVER JUNCTION ENDONUCLEASE MUS81"/>
    <property type="match status" value="1"/>
</dbReference>
<evidence type="ECO:0000256" key="7">
    <source>
        <dbReference type="ARBA" id="ARBA00022763"/>
    </source>
</evidence>
<dbReference type="SUPFAM" id="SSF52980">
    <property type="entry name" value="Restriction endonuclease-like"/>
    <property type="match status" value="1"/>
</dbReference>
<evidence type="ECO:0000256" key="10">
    <source>
        <dbReference type="ARBA" id="ARBA00023172"/>
    </source>
</evidence>
<evidence type="ECO:0000256" key="14">
    <source>
        <dbReference type="RuleBase" id="RU369042"/>
    </source>
</evidence>
<accession>A0A5C5FTN7</accession>
<dbReference type="Pfam" id="PF02732">
    <property type="entry name" value="ERCC4"/>
    <property type="match status" value="1"/>
</dbReference>
<proteinExistence type="inferred from homology"/>
<dbReference type="GO" id="GO:0000727">
    <property type="term" value="P:double-strand break repair via break-induced replication"/>
    <property type="evidence" value="ECO:0007669"/>
    <property type="project" value="UniProtKB-UniRule"/>
</dbReference>
<feature type="region of interest" description="Disordered" evidence="15">
    <location>
        <begin position="616"/>
        <end position="645"/>
    </location>
</feature>
<feature type="region of interest" description="Disordered" evidence="15">
    <location>
        <begin position="77"/>
        <end position="177"/>
    </location>
</feature>
<dbReference type="Gene3D" id="3.40.50.10130">
    <property type="match status" value="1"/>
</dbReference>
<evidence type="ECO:0000256" key="1">
    <source>
        <dbReference type="ARBA" id="ARBA00001946"/>
    </source>
</evidence>
<dbReference type="GO" id="GO:0006308">
    <property type="term" value="P:DNA catabolic process"/>
    <property type="evidence" value="ECO:0007669"/>
    <property type="project" value="UniProtKB-UniRule"/>
</dbReference>
<evidence type="ECO:0000259" key="16">
    <source>
        <dbReference type="SMART" id="SM00891"/>
    </source>
</evidence>
<dbReference type="GO" id="GO:0048257">
    <property type="term" value="F:3'-flap endonuclease activity"/>
    <property type="evidence" value="ECO:0007669"/>
    <property type="project" value="TreeGrafter"/>
</dbReference>
<dbReference type="CDD" id="cd21036">
    <property type="entry name" value="WH_MUS81"/>
    <property type="match status" value="1"/>
</dbReference>
<dbReference type="GO" id="GO:0046872">
    <property type="term" value="F:metal ion binding"/>
    <property type="evidence" value="ECO:0007669"/>
    <property type="project" value="UniProtKB-UniRule"/>
</dbReference>
<feature type="compositionally biased region" description="Basic and acidic residues" evidence="15">
    <location>
        <begin position="163"/>
        <end position="176"/>
    </location>
</feature>
<keyword evidence="6 14" id="KW-0255">Endonuclease</keyword>
<dbReference type="InterPro" id="IPR010996">
    <property type="entry name" value="HHH_MUS81"/>
</dbReference>
<keyword evidence="11 14" id="KW-0234">DNA repair</keyword>
<keyword evidence="8 14" id="KW-0378">Hydrolase</keyword>
<dbReference type="GO" id="GO:0048476">
    <property type="term" value="C:Holliday junction resolvase complex"/>
    <property type="evidence" value="ECO:0007669"/>
    <property type="project" value="UniProtKB-UniRule"/>
</dbReference>
<feature type="compositionally biased region" description="Low complexity" evidence="15">
    <location>
        <begin position="291"/>
        <end position="312"/>
    </location>
</feature>
<feature type="region of interest" description="Disordered" evidence="15">
    <location>
        <begin position="536"/>
        <end position="590"/>
    </location>
</feature>
<keyword evidence="18" id="KW-1185">Reference proteome</keyword>
<dbReference type="EC" id="3.1.22.-" evidence="14"/>
<dbReference type="InterPro" id="IPR042530">
    <property type="entry name" value="EME1/EME2_C"/>
</dbReference>
<feature type="region of interest" description="Disordered" evidence="15">
    <location>
        <begin position="291"/>
        <end position="340"/>
    </location>
</feature>
<keyword evidence="5 14" id="KW-0479">Metal-binding</keyword>
<comment type="subcellular location">
    <subcellularLocation>
        <location evidence="2 14">Nucleus</location>
    </subcellularLocation>
</comment>
<evidence type="ECO:0000256" key="3">
    <source>
        <dbReference type="ARBA" id="ARBA00010015"/>
    </source>
</evidence>
<feature type="compositionally biased region" description="Low complexity" evidence="15">
    <location>
        <begin position="577"/>
        <end position="590"/>
    </location>
</feature>
<dbReference type="SMART" id="SM00891">
    <property type="entry name" value="ERCC4"/>
    <property type="match status" value="1"/>
</dbReference>
<organism evidence="17 18">
    <name type="scientific">Rhodotorula diobovata</name>
    <dbReference type="NCBI Taxonomy" id="5288"/>
    <lineage>
        <taxon>Eukaryota</taxon>
        <taxon>Fungi</taxon>
        <taxon>Dikarya</taxon>
        <taxon>Basidiomycota</taxon>
        <taxon>Pucciniomycotina</taxon>
        <taxon>Microbotryomycetes</taxon>
        <taxon>Sporidiobolales</taxon>
        <taxon>Sporidiobolaceae</taxon>
        <taxon>Rhodotorula</taxon>
    </lineage>
</organism>
<evidence type="ECO:0000313" key="18">
    <source>
        <dbReference type="Proteomes" id="UP000311382"/>
    </source>
</evidence>
<dbReference type="InterPro" id="IPR047416">
    <property type="entry name" value="XPF_nuclease_Mus81"/>
</dbReference>
<dbReference type="CDD" id="cd20074">
    <property type="entry name" value="XPF_nuclease_Mus81"/>
    <property type="match status" value="1"/>
</dbReference>
<dbReference type="Pfam" id="PF21136">
    <property type="entry name" value="WHD_MUS81"/>
    <property type="match status" value="1"/>
</dbReference>
<dbReference type="GO" id="GO:0000712">
    <property type="term" value="P:resolution of meiotic recombination intermediates"/>
    <property type="evidence" value="ECO:0007669"/>
    <property type="project" value="TreeGrafter"/>
</dbReference>
<comment type="caution">
    <text evidence="17">The sequence shown here is derived from an EMBL/GenBank/DDBJ whole genome shotgun (WGS) entry which is preliminary data.</text>
</comment>
<keyword evidence="13" id="KW-0469">Meiosis</keyword>
<protein>
    <recommendedName>
        <fullName evidence="14">Crossover junction endonuclease MUS81</fullName>
        <ecNumber evidence="14">3.1.22.-</ecNumber>
    </recommendedName>
</protein>
<gene>
    <name evidence="17" type="ORF">DMC30DRAFT_417750</name>
</gene>
<dbReference type="InterPro" id="IPR006166">
    <property type="entry name" value="ERCC4_domain"/>
</dbReference>
<comment type="cofactor">
    <cofactor evidence="1 14">
        <name>Mg(2+)</name>
        <dbReference type="ChEBI" id="CHEBI:18420"/>
    </cofactor>
</comment>
<evidence type="ECO:0000256" key="4">
    <source>
        <dbReference type="ARBA" id="ARBA00022722"/>
    </source>
</evidence>
<keyword evidence="10 14" id="KW-0233">DNA recombination</keyword>
<dbReference type="InterPro" id="IPR036388">
    <property type="entry name" value="WH-like_DNA-bd_sf"/>
</dbReference>
<comment type="subunit">
    <text evidence="14">Interacts with EME1.</text>
</comment>
<keyword evidence="4 14" id="KW-0540">Nuclease</keyword>
<dbReference type="GO" id="GO:0031573">
    <property type="term" value="P:mitotic intra-S DNA damage checkpoint signaling"/>
    <property type="evidence" value="ECO:0007669"/>
    <property type="project" value="TreeGrafter"/>
</dbReference>
<dbReference type="SUPFAM" id="SSF47802">
    <property type="entry name" value="DNA polymerase beta, N-terminal domain-like"/>
    <property type="match status" value="1"/>
</dbReference>
<dbReference type="GO" id="GO:0008821">
    <property type="term" value="F:crossover junction DNA endonuclease activity"/>
    <property type="evidence" value="ECO:0007669"/>
    <property type="project" value="UniProtKB-UniRule"/>
</dbReference>
<dbReference type="InterPro" id="IPR027421">
    <property type="entry name" value="DNA_pol_lamdba_lyase_dom_sf"/>
</dbReference>
<feature type="compositionally biased region" description="Basic residues" evidence="15">
    <location>
        <begin position="91"/>
        <end position="101"/>
    </location>
</feature>
<sequence length="1040" mass="113025">MPKVQPGNPDWAQWVDDLARRAEERGEKSSQTYKRAAASLHSCPIPFTHPDEAQQLKGVGPKIIDYLVAKMREKCEKEGLPMPDRVGAAARPRKAPAKKKRPAADSPASDEVDPREARRQRTTQMDLSAPRIQFQAHPDGHAWNEPLEEDEPAPRAGAKGKGKGKEKAPPKPREYLPRQNSGAYAIVLALYKCCTADEPESWTTKSRIMEVGQEYSTTPFGQSTANRGGQIQGGQSFTYTAWNGMKTLTEKEFVITDNKRPAKYALTASGYALAEKLAPSAGIPLHVRLPTSSSAAHPSSSGAGPSDSASTAFRGRGNVLGGTSTGPRPAAHFGSSIHAPAPRLRASSPLFAFSDNMDDGAAHEDDDPAEDAEFRAQMRRAIEVSRRESAGLSSDPPLSGAGDAQRERDRRGLDGRKAASGVYAAQAREKKDAPGLKNVDNAFGYFYLNEADERVLSRDDAEVSQTDDCADLLYRIEYRLAQDLHPIVRGLKRSEPISRVVALPGGATRTAYMRARVSNATAPGFPKVACTDGAAKKKADERPADPMASLLGGYEPPAKKGKDAMYAPPPDVRRLGADPAAQQAQPPRGAGNVLDVLARFNAKGGAAGSAVAAAAKPSAAAFRPAESTRAGRDLQQDSPSPPKRLRHTASTILAEARSASASTSSAAPLRAAFHAPPGATLVNRHPLDPVRDHAPPADYRFTPFTPLVWPSGSFKVFLVVDSREGTREHGKRIEVCEKFEQEGVNVDQKMLPLGDMLWVARRVDPTTGRPTGADDVVLDAIVERKRLDDLCSSIIDGRYVGQKFRLKDSGISHRIYLIEKYDVAAQYERFGKQIWTCKSQLQVNDGFYVHESANIADTISYLKKRTQVMAELYEHKDLHIIPDALIDRSTYLSLQQSLRAPSPSASASAPTPPHHTTYHSFCALNKPDAALTLRAQWGSMLQRVSGLGAEKAVQFLGRWDTPVAFFEEAQRHEGEVERENAALPPEPEGAARKRGAAKKRKAEDFVVEELDDGSGTTRGIKGKLGSKIWELFMTRGRYAS</sequence>
<keyword evidence="9 14" id="KW-0460">Magnesium</keyword>
<dbReference type="GO" id="GO:0003677">
    <property type="term" value="F:DNA binding"/>
    <property type="evidence" value="ECO:0007669"/>
    <property type="project" value="UniProtKB-UniRule"/>
</dbReference>
<comment type="function">
    <text evidence="14">Interacts with EME1 to form a DNA structure-specific endonuclease with substrate preference for branched DNA structures with a 5'-end at the branch nick. Typical substrates include 3'-flap structures, D-loops, replication forks and nicked Holliday junctions. May be required in mitosis for the processing of stalled or collapsed replication fork intermediates. May be required in meiosis for the repair of meiosis-specific double strand breaks subsequent to single-end invasion (SEI).</text>
</comment>
<dbReference type="OrthoDB" id="5963188at2759"/>
<feature type="domain" description="ERCC4" evidence="16">
    <location>
        <begin position="717"/>
        <end position="822"/>
    </location>
</feature>
<comment type="similarity">
    <text evidence="3 14">Belongs to the XPF family.</text>
</comment>
<dbReference type="Pfam" id="PF14716">
    <property type="entry name" value="HHH_8"/>
    <property type="match status" value="1"/>
</dbReference>
<dbReference type="Gene3D" id="1.10.150.110">
    <property type="entry name" value="DNA polymerase beta, N-terminal domain-like"/>
    <property type="match status" value="1"/>
</dbReference>
<dbReference type="InterPro" id="IPR047417">
    <property type="entry name" value="WHD_MUS81"/>
</dbReference>
<feature type="compositionally biased region" description="Basic and acidic residues" evidence="15">
    <location>
        <begin position="404"/>
        <end position="417"/>
    </location>
</feature>
<evidence type="ECO:0000256" key="9">
    <source>
        <dbReference type="ARBA" id="ARBA00022842"/>
    </source>
</evidence>
<dbReference type="AlphaFoldDB" id="A0A5C5FTN7"/>
<dbReference type="EMBL" id="SOZI01000090">
    <property type="protein sequence ID" value="TNY19616.1"/>
    <property type="molecule type" value="Genomic_DNA"/>
</dbReference>
<dbReference type="Gene3D" id="1.10.10.10">
    <property type="entry name" value="Winged helix-like DNA-binding domain superfamily/Winged helix DNA-binding domain"/>
    <property type="match status" value="1"/>
</dbReference>
<evidence type="ECO:0000256" key="15">
    <source>
        <dbReference type="SAM" id="MobiDB-lite"/>
    </source>
</evidence>
<dbReference type="FunFam" id="3.40.50.10130:FF:000003">
    <property type="entry name" value="Crossover junction endonuclease MUS81"/>
    <property type="match status" value="1"/>
</dbReference>
<dbReference type="InterPro" id="IPR011335">
    <property type="entry name" value="Restrct_endonuc-II-like"/>
</dbReference>
<reference evidence="17 18" key="1">
    <citation type="submission" date="2019-03" db="EMBL/GenBank/DDBJ databases">
        <title>Rhodosporidium diobovatum UCD-FST 08-225 genome sequencing, assembly, and annotation.</title>
        <authorList>
            <person name="Fakankun I.U."/>
            <person name="Fristensky B."/>
            <person name="Levin D.B."/>
        </authorList>
    </citation>
    <scope>NUCLEOTIDE SEQUENCE [LARGE SCALE GENOMIC DNA]</scope>
    <source>
        <strain evidence="17 18">UCD-FST 08-225</strain>
    </source>
</reference>
<keyword evidence="12 14" id="KW-0539">Nucleus</keyword>
<evidence type="ECO:0000256" key="13">
    <source>
        <dbReference type="ARBA" id="ARBA00023254"/>
    </source>
</evidence>
<evidence type="ECO:0000256" key="12">
    <source>
        <dbReference type="ARBA" id="ARBA00023242"/>
    </source>
</evidence>
<dbReference type="Proteomes" id="UP000311382">
    <property type="component" value="Unassembled WGS sequence"/>
</dbReference>
<evidence type="ECO:0000256" key="5">
    <source>
        <dbReference type="ARBA" id="ARBA00022723"/>
    </source>
</evidence>
<evidence type="ECO:0000313" key="17">
    <source>
        <dbReference type="EMBL" id="TNY19616.1"/>
    </source>
</evidence>
<feature type="region of interest" description="Disordered" evidence="15">
    <location>
        <begin position="385"/>
        <end position="422"/>
    </location>
</feature>
<evidence type="ECO:0000256" key="6">
    <source>
        <dbReference type="ARBA" id="ARBA00022759"/>
    </source>
</evidence>
<evidence type="ECO:0000256" key="8">
    <source>
        <dbReference type="ARBA" id="ARBA00022801"/>
    </source>
</evidence>
<dbReference type="InterPro" id="IPR033309">
    <property type="entry name" value="Mus81"/>
</dbReference>
<dbReference type="GO" id="GO:0005634">
    <property type="term" value="C:nucleus"/>
    <property type="evidence" value="ECO:0007669"/>
    <property type="project" value="UniProtKB-SubCell"/>
</dbReference>